<accession>A0A9X1V8C5</accession>
<keyword evidence="4" id="KW-1185">Reference proteome</keyword>
<evidence type="ECO:0000313" key="4">
    <source>
        <dbReference type="Proteomes" id="UP001139226"/>
    </source>
</evidence>
<dbReference type="Proteomes" id="UP001139226">
    <property type="component" value="Unassembled WGS sequence"/>
</dbReference>
<keyword evidence="2" id="KW-1133">Transmembrane helix</keyword>
<evidence type="ECO:0000256" key="2">
    <source>
        <dbReference type="SAM" id="Phobius"/>
    </source>
</evidence>
<evidence type="ECO:0000313" key="3">
    <source>
        <dbReference type="EMBL" id="MCH4824303.1"/>
    </source>
</evidence>
<organism evidence="3 4">
    <name type="scientific">Christiangramia lutea</name>
    <dbReference type="NCBI Taxonomy" id="1607951"/>
    <lineage>
        <taxon>Bacteria</taxon>
        <taxon>Pseudomonadati</taxon>
        <taxon>Bacteroidota</taxon>
        <taxon>Flavobacteriia</taxon>
        <taxon>Flavobacteriales</taxon>
        <taxon>Flavobacteriaceae</taxon>
        <taxon>Christiangramia</taxon>
    </lineage>
</organism>
<keyword evidence="2" id="KW-0472">Membrane</keyword>
<dbReference type="EMBL" id="JAKVTV010000005">
    <property type="protein sequence ID" value="MCH4824303.1"/>
    <property type="molecule type" value="Genomic_DNA"/>
</dbReference>
<protein>
    <submittedName>
        <fullName evidence="3">Uncharacterized protein</fullName>
    </submittedName>
</protein>
<feature type="transmembrane region" description="Helical" evidence="2">
    <location>
        <begin position="6"/>
        <end position="29"/>
    </location>
</feature>
<name>A0A9X1V8C5_9FLAO</name>
<proteinExistence type="predicted"/>
<reference evidence="3" key="1">
    <citation type="submission" date="2022-03" db="EMBL/GenBank/DDBJ databases">
        <title>Gramella crocea sp. nov., isolated from activated sludge of a seafood processing plant.</title>
        <authorList>
            <person name="Zhang X."/>
        </authorList>
    </citation>
    <scope>NUCLEOTIDE SEQUENCE</scope>
    <source>
        <strain evidence="3">YJ019</strain>
    </source>
</reference>
<comment type="caution">
    <text evidence="3">The sequence shown here is derived from an EMBL/GenBank/DDBJ whole genome shotgun (WGS) entry which is preliminary data.</text>
</comment>
<keyword evidence="2" id="KW-0812">Transmembrane</keyword>
<evidence type="ECO:0000256" key="1">
    <source>
        <dbReference type="SAM" id="Coils"/>
    </source>
</evidence>
<keyword evidence="1" id="KW-0175">Coiled coil</keyword>
<sequence length="122" mass="14555">MAEFLQQYLGIFLTALITGGVGGFFGWFYERKRKKVEVDNLEAEGSKAKADYSKSIIDLYQEALTDLKNQYEARYLFLKNEYDLKFENQNLKIEKLTKDQEMWRNKYTALKKEFDAYKRKHP</sequence>
<dbReference type="RefSeq" id="WP_240714471.1">
    <property type="nucleotide sequence ID" value="NZ_JAKVTV010000005.1"/>
</dbReference>
<gene>
    <name evidence="3" type="ORF">ML462_14095</name>
</gene>
<dbReference type="AlphaFoldDB" id="A0A9X1V8C5"/>
<feature type="coiled-coil region" evidence="1">
    <location>
        <begin position="31"/>
        <end position="113"/>
    </location>
</feature>